<comment type="subcellular location">
    <subcellularLocation>
        <location evidence="1">Nucleus</location>
    </subcellularLocation>
</comment>
<dbReference type="GO" id="GO:0005634">
    <property type="term" value="C:nucleus"/>
    <property type="evidence" value="ECO:0007669"/>
    <property type="project" value="UniProtKB-SubCell"/>
</dbReference>
<evidence type="ECO:0000256" key="4">
    <source>
        <dbReference type="SAM" id="MobiDB-lite"/>
    </source>
</evidence>
<dbReference type="EnsemblMetazoa" id="CLYHEMT021607.1">
    <property type="protein sequence ID" value="CLYHEMP021607.1"/>
    <property type="gene ID" value="CLYHEMG021607"/>
</dbReference>
<protein>
    <recommendedName>
        <fullName evidence="7">LisH domain-containing protein</fullName>
    </recommendedName>
</protein>
<dbReference type="PANTHER" id="PTHR12610:SF12">
    <property type="entry name" value="SEQUENCE-SPECIFIC SINGLE-STRANDED DNA-BINDING PROTEIN, ISOFORM D"/>
    <property type="match status" value="1"/>
</dbReference>
<dbReference type="PROSITE" id="PS50896">
    <property type="entry name" value="LISH"/>
    <property type="match status" value="1"/>
</dbReference>
<sequence>PGVRKQNRSKERKMIRGQEVSDTNDNKSASAMFQNNKANNDRNTKASTSSNSSTTSTPQTPEAIAKEKLAIYVYEYLQHQGATRAAQTFLSEIQWEKNIALGDSPGFLTNWWCVFWDLYSAAPERQEPNNHTHEAKAFHDLNSGTLPSPNYIPQPPGDMNNMTGMPGYYARPPMGGNNMNMLGAFMGGNRYNAGRTPNIRIPNQMGMGGQLPFSNMDPSRQQQVAGGNYQNMQANSMTSGMRPFNNGMGPVPPNYNRLPSMSNGSMMGGNPMGGPSMQMAPRGPWNNPPPPSPLTPGPTRTPILSSPQGDPTTNINNNSATPVSMSPVSLDMQNFGMKPPDQNPQMNISGTPGGIIKTETNETLEDLPTSVGTGGADAEIQRIKESMKEEVKKFEVTENSHVPEYYNMH</sequence>
<dbReference type="PRINTS" id="PR01743">
    <property type="entry name" value="SSDNABINDING"/>
</dbReference>
<feature type="region of interest" description="Disordered" evidence="4">
    <location>
        <begin position="1"/>
        <end position="62"/>
    </location>
</feature>
<reference evidence="5" key="1">
    <citation type="submission" date="2021-01" db="UniProtKB">
        <authorList>
            <consortium name="EnsemblMetazoa"/>
        </authorList>
    </citation>
    <scope>IDENTIFICATION</scope>
</reference>
<feature type="compositionally biased region" description="Low complexity" evidence="4">
    <location>
        <begin position="47"/>
        <end position="57"/>
    </location>
</feature>
<dbReference type="InterPro" id="IPR008116">
    <property type="entry name" value="SSDP_DNA-bd"/>
</dbReference>
<evidence type="ECO:0000256" key="1">
    <source>
        <dbReference type="ARBA" id="ARBA00004123"/>
    </source>
</evidence>
<evidence type="ECO:0000313" key="6">
    <source>
        <dbReference type="Proteomes" id="UP000594262"/>
    </source>
</evidence>
<evidence type="ECO:0000256" key="3">
    <source>
        <dbReference type="ARBA" id="ARBA00023242"/>
    </source>
</evidence>
<name>A0A7M5XDI2_9CNID</name>
<evidence type="ECO:0000313" key="5">
    <source>
        <dbReference type="EnsemblMetazoa" id="CLYHEMP021607.1"/>
    </source>
</evidence>
<dbReference type="GO" id="GO:0045944">
    <property type="term" value="P:positive regulation of transcription by RNA polymerase II"/>
    <property type="evidence" value="ECO:0007669"/>
    <property type="project" value="TreeGrafter"/>
</dbReference>
<feature type="compositionally biased region" description="Low complexity" evidence="4">
    <location>
        <begin position="273"/>
        <end position="285"/>
    </location>
</feature>
<proteinExistence type="predicted"/>
<feature type="compositionally biased region" description="Pro residues" evidence="4">
    <location>
        <begin position="286"/>
        <end position="296"/>
    </location>
</feature>
<keyword evidence="2" id="KW-0238">DNA-binding</keyword>
<dbReference type="PANTHER" id="PTHR12610">
    <property type="entry name" value="SINGLE STRANDED DNA BINDING PROTEIN"/>
    <property type="match status" value="1"/>
</dbReference>
<organism evidence="5 6">
    <name type="scientific">Clytia hemisphaerica</name>
    <dbReference type="NCBI Taxonomy" id="252671"/>
    <lineage>
        <taxon>Eukaryota</taxon>
        <taxon>Metazoa</taxon>
        <taxon>Cnidaria</taxon>
        <taxon>Hydrozoa</taxon>
        <taxon>Hydroidolina</taxon>
        <taxon>Leptothecata</taxon>
        <taxon>Obeliida</taxon>
        <taxon>Clytiidae</taxon>
        <taxon>Clytia</taxon>
    </lineage>
</organism>
<dbReference type="GO" id="GO:0003697">
    <property type="term" value="F:single-stranded DNA binding"/>
    <property type="evidence" value="ECO:0007669"/>
    <property type="project" value="InterPro"/>
</dbReference>
<accession>A0A7M5XDI2</accession>
<keyword evidence="6" id="KW-1185">Reference proteome</keyword>
<evidence type="ECO:0008006" key="7">
    <source>
        <dbReference type="Google" id="ProtNLM"/>
    </source>
</evidence>
<dbReference type="InterPro" id="IPR006594">
    <property type="entry name" value="LisH"/>
</dbReference>
<keyword evidence="3" id="KW-0539">Nucleus</keyword>
<feature type="compositionally biased region" description="Polar residues" evidence="4">
    <location>
        <begin position="303"/>
        <end position="327"/>
    </location>
</feature>
<dbReference type="AlphaFoldDB" id="A0A7M5XDI2"/>
<dbReference type="SMART" id="SM00667">
    <property type="entry name" value="LisH"/>
    <property type="match status" value="1"/>
</dbReference>
<feature type="compositionally biased region" description="Polar residues" evidence="4">
    <location>
        <begin position="20"/>
        <end position="38"/>
    </location>
</feature>
<evidence type="ECO:0000256" key="2">
    <source>
        <dbReference type="ARBA" id="ARBA00023125"/>
    </source>
</evidence>
<feature type="region of interest" description="Disordered" evidence="4">
    <location>
        <begin position="261"/>
        <end position="351"/>
    </location>
</feature>
<dbReference type="OrthoDB" id="5600002at2759"/>
<dbReference type="Proteomes" id="UP000594262">
    <property type="component" value="Unplaced"/>
</dbReference>